<evidence type="ECO:0000313" key="2">
    <source>
        <dbReference type="EMBL" id="PON73295.1"/>
    </source>
</evidence>
<dbReference type="InterPro" id="IPR038324">
    <property type="entry name" value="Rpb4/RPC9_sf"/>
</dbReference>
<dbReference type="SUPFAM" id="SSF47819">
    <property type="entry name" value="HRDC-like"/>
    <property type="match status" value="1"/>
</dbReference>
<dbReference type="STRING" id="63057.A0A2P5DJ69"/>
<dbReference type="PANTHER" id="PTHR35989:SF1">
    <property type="entry name" value="MEDIATOR OF RNA POLYMERASE II TRANSCRIPTION SUBUNIT 32"/>
    <property type="match status" value="1"/>
</dbReference>
<dbReference type="EMBL" id="JXTC01000267">
    <property type="protein sequence ID" value="PON73295.1"/>
    <property type="molecule type" value="Genomic_DNA"/>
</dbReference>
<feature type="non-terminal residue" evidence="2">
    <location>
        <position position="1"/>
    </location>
</feature>
<gene>
    <name evidence="2" type="ORF">TorRG33x02_250310</name>
</gene>
<dbReference type="AlphaFoldDB" id="A0A2P5DJ69"/>
<organism evidence="2 3">
    <name type="scientific">Trema orientale</name>
    <name type="common">Charcoal tree</name>
    <name type="synonym">Celtis orientalis</name>
    <dbReference type="NCBI Taxonomy" id="63057"/>
    <lineage>
        <taxon>Eukaryota</taxon>
        <taxon>Viridiplantae</taxon>
        <taxon>Streptophyta</taxon>
        <taxon>Embryophyta</taxon>
        <taxon>Tracheophyta</taxon>
        <taxon>Spermatophyta</taxon>
        <taxon>Magnoliopsida</taxon>
        <taxon>eudicotyledons</taxon>
        <taxon>Gunneridae</taxon>
        <taxon>Pentapetalae</taxon>
        <taxon>rosids</taxon>
        <taxon>fabids</taxon>
        <taxon>Rosales</taxon>
        <taxon>Cannabaceae</taxon>
        <taxon>Trema</taxon>
    </lineage>
</organism>
<dbReference type="GO" id="GO:0009631">
    <property type="term" value="P:cold acclimation"/>
    <property type="evidence" value="ECO:0007669"/>
    <property type="project" value="InterPro"/>
</dbReference>
<dbReference type="Proteomes" id="UP000237000">
    <property type="component" value="Unassembled WGS sequence"/>
</dbReference>
<evidence type="ECO:0000256" key="1">
    <source>
        <dbReference type="SAM" id="MobiDB-lite"/>
    </source>
</evidence>
<dbReference type="PANTHER" id="PTHR35989">
    <property type="entry name" value="MEDIATOR OF RNA POLYMERASE II TRANSCRIPTION SUBUNIT 32"/>
    <property type="match status" value="1"/>
</dbReference>
<dbReference type="GO" id="GO:0000166">
    <property type="term" value="F:nucleotide binding"/>
    <property type="evidence" value="ECO:0007669"/>
    <property type="project" value="InterPro"/>
</dbReference>
<evidence type="ECO:0000313" key="3">
    <source>
        <dbReference type="Proteomes" id="UP000237000"/>
    </source>
</evidence>
<name>A0A2P5DJ69_TREOI</name>
<dbReference type="Gene3D" id="1.20.1250.40">
    <property type="match status" value="1"/>
</dbReference>
<proteinExistence type="predicted"/>
<keyword evidence="3" id="KW-1185">Reference proteome</keyword>
<dbReference type="InterPro" id="IPR033244">
    <property type="entry name" value="MED32"/>
</dbReference>
<feature type="compositionally biased region" description="Low complexity" evidence="1">
    <location>
        <begin position="311"/>
        <end position="325"/>
    </location>
</feature>
<dbReference type="OrthoDB" id="782223at2759"/>
<dbReference type="InterPro" id="IPR010997">
    <property type="entry name" value="HRDC-like_sf"/>
</dbReference>
<sequence length="336" mass="36686">LETSPLTNFEVIDFLKSKGASKHPTDLVPSELKVYEYLVETAANNQKKQNILEFKEKSEKYGLARAKVINIINTRPTTQVELYPLSESRAWYPKKLSCIVTSPRDPYKIIEDEDYEHLGHDLIKELCGMVAEVFPSPPTETASKEGNIETKVTNETNCEIGNKEKNGGGGINEGKAPRVQFVRMDKMVDTLNNAYQEFVGAAANVLEAKESSVAQKTLSTDAALENFKQKWELFRVACDQAEEFVESVKQRIGSECLVDEATGSVAGKSGGSGNTLAAAATGLPRISAVRLEQMSKAVRWLVIELQHGSGSSAGSAAHSHPSAAPFDARFTEDSAQ</sequence>
<dbReference type="InParanoid" id="A0A2P5DJ69"/>
<feature type="region of interest" description="Disordered" evidence="1">
    <location>
        <begin position="311"/>
        <end position="336"/>
    </location>
</feature>
<protein>
    <submittedName>
        <fullName evidence="2">RNA polymerase II, Rpb</fullName>
    </submittedName>
</protein>
<dbReference type="GO" id="GO:0010150">
    <property type="term" value="P:leaf senescence"/>
    <property type="evidence" value="ECO:0007669"/>
    <property type="project" value="InterPro"/>
</dbReference>
<dbReference type="GO" id="GO:0016592">
    <property type="term" value="C:mediator complex"/>
    <property type="evidence" value="ECO:0007669"/>
    <property type="project" value="InterPro"/>
</dbReference>
<dbReference type="GO" id="GO:0006355">
    <property type="term" value="P:regulation of DNA-templated transcription"/>
    <property type="evidence" value="ECO:0007669"/>
    <property type="project" value="InterPro"/>
</dbReference>
<dbReference type="GO" id="GO:0048364">
    <property type="term" value="P:root development"/>
    <property type="evidence" value="ECO:0007669"/>
    <property type="project" value="InterPro"/>
</dbReference>
<reference evidence="3" key="1">
    <citation type="submission" date="2016-06" db="EMBL/GenBank/DDBJ databases">
        <title>Parallel loss of symbiosis genes in relatives of nitrogen-fixing non-legume Parasponia.</title>
        <authorList>
            <person name="Van Velzen R."/>
            <person name="Holmer R."/>
            <person name="Bu F."/>
            <person name="Rutten L."/>
            <person name="Van Zeijl A."/>
            <person name="Liu W."/>
            <person name="Santuari L."/>
            <person name="Cao Q."/>
            <person name="Sharma T."/>
            <person name="Shen D."/>
            <person name="Roswanjaya Y."/>
            <person name="Wardhani T."/>
            <person name="Kalhor M.S."/>
            <person name="Jansen J."/>
            <person name="Van den Hoogen J."/>
            <person name="Gungor B."/>
            <person name="Hartog M."/>
            <person name="Hontelez J."/>
            <person name="Verver J."/>
            <person name="Yang W.-C."/>
            <person name="Schijlen E."/>
            <person name="Repin R."/>
            <person name="Schilthuizen M."/>
            <person name="Schranz E."/>
            <person name="Heidstra R."/>
            <person name="Miyata K."/>
            <person name="Fedorova E."/>
            <person name="Kohlen W."/>
            <person name="Bisseling T."/>
            <person name="Smit S."/>
            <person name="Geurts R."/>
        </authorList>
    </citation>
    <scope>NUCLEOTIDE SEQUENCE [LARGE SCALE GENOMIC DNA]</scope>
    <source>
        <strain evidence="3">cv. RG33-2</strain>
    </source>
</reference>
<accession>A0A2P5DJ69</accession>
<comment type="caution">
    <text evidence="2">The sequence shown here is derived from an EMBL/GenBank/DDBJ whole genome shotgun (WGS) entry which is preliminary data.</text>
</comment>